<comment type="caution">
    <text evidence="3">The sequence shown here is derived from an EMBL/GenBank/DDBJ whole genome shotgun (WGS) entry which is preliminary data.</text>
</comment>
<feature type="compositionally biased region" description="Basic and acidic residues" evidence="1">
    <location>
        <begin position="148"/>
        <end position="162"/>
    </location>
</feature>
<dbReference type="Gene3D" id="3.90.190.10">
    <property type="entry name" value="Protein tyrosine phosphatase superfamily"/>
    <property type="match status" value="1"/>
</dbReference>
<dbReference type="GO" id="GO:0019203">
    <property type="term" value="F:carbohydrate phosphatase activity"/>
    <property type="evidence" value="ECO:0007669"/>
    <property type="project" value="TreeGrafter"/>
</dbReference>
<name>A0AAE0F3R1_9CHLO</name>
<dbReference type="SUPFAM" id="SSF52799">
    <property type="entry name" value="(Phosphotyrosine protein) phosphatases II"/>
    <property type="match status" value="1"/>
</dbReference>
<evidence type="ECO:0000313" key="4">
    <source>
        <dbReference type="Proteomes" id="UP001190700"/>
    </source>
</evidence>
<dbReference type="PANTHER" id="PTHR46642:SF8">
    <property type="entry name" value="DUAL SPECIFICITY PROTEIN PHOSPHATASE FAMILY PROTEIN"/>
    <property type="match status" value="1"/>
</dbReference>
<gene>
    <name evidence="3" type="ORF">CYMTET_39664</name>
</gene>
<sequence length="454" mass="50123">MELCARVPSLWSITSKTRAPHGSISPHQRISLSTARDIRNPAGFARSPKANLRAGTSRGLDVVTLAMSEKKTKGNKKKGEKKKKDEKKTKKRIAVQNSKSLEAGNKEVDDEDQAIYFGFFDSDTEKQDVDTEDLEEVDAEDLEKVDTEALGKVDAEDLEKVDTGALEEVDAEDLEEVDTEDEDRAEELSEEDAAYKKRAEESAAAGVVADRPPAGGDPPPPGPWQWTLNWDYITTMEKDGVEILVGSCPRSAEDMERLANEAGVEAILSLQSDVCIQAMEIDAEGVYDAALASDVVYTRVPVFDFDRIDQAAMLPEMVRQLGILAGLNRRVYVHCTAGINRATLTVLGYLTFVKGEPLEDALGRLKAARPQANPYVECWKIARSRMLAGKEHDLYLATQAKGNSIEEGGDWIMRDWDQASTEVIMKHYARCIDNDIRSMQAYASVIPTKSSSES</sequence>
<accession>A0AAE0F3R1</accession>
<dbReference type="AlphaFoldDB" id="A0AAE0F3R1"/>
<feature type="compositionally biased region" description="Acidic residues" evidence="1">
    <location>
        <begin position="165"/>
        <end position="192"/>
    </location>
</feature>
<dbReference type="Pfam" id="PF00782">
    <property type="entry name" value="DSPc"/>
    <property type="match status" value="1"/>
</dbReference>
<dbReference type="GO" id="GO:0009507">
    <property type="term" value="C:chloroplast"/>
    <property type="evidence" value="ECO:0007669"/>
    <property type="project" value="TreeGrafter"/>
</dbReference>
<evidence type="ECO:0000256" key="1">
    <source>
        <dbReference type="SAM" id="MobiDB-lite"/>
    </source>
</evidence>
<evidence type="ECO:0000313" key="3">
    <source>
        <dbReference type="EMBL" id="KAK3250986.1"/>
    </source>
</evidence>
<feature type="region of interest" description="Disordered" evidence="1">
    <location>
        <begin position="66"/>
        <end position="107"/>
    </location>
</feature>
<dbReference type="InterPro" id="IPR029021">
    <property type="entry name" value="Prot-tyrosine_phosphatase-like"/>
</dbReference>
<dbReference type="InterPro" id="IPR000387">
    <property type="entry name" value="Tyr_Pase_dom"/>
</dbReference>
<proteinExistence type="predicted"/>
<organism evidence="3 4">
    <name type="scientific">Cymbomonas tetramitiformis</name>
    <dbReference type="NCBI Taxonomy" id="36881"/>
    <lineage>
        <taxon>Eukaryota</taxon>
        <taxon>Viridiplantae</taxon>
        <taxon>Chlorophyta</taxon>
        <taxon>Pyramimonadophyceae</taxon>
        <taxon>Pyramimonadales</taxon>
        <taxon>Pyramimonadaceae</taxon>
        <taxon>Cymbomonas</taxon>
    </lineage>
</organism>
<dbReference type="PANTHER" id="PTHR46642">
    <property type="entry name" value="DUAL SPECIFICITY PHOSPHATASE, SUBGROUP, CATALYTIC DOMAIN"/>
    <property type="match status" value="1"/>
</dbReference>
<feature type="region of interest" description="Disordered" evidence="1">
    <location>
        <begin position="148"/>
        <end position="224"/>
    </location>
</feature>
<evidence type="ECO:0000259" key="2">
    <source>
        <dbReference type="PROSITE" id="PS50056"/>
    </source>
</evidence>
<reference evidence="3 4" key="1">
    <citation type="journal article" date="2015" name="Genome Biol. Evol.">
        <title>Comparative Genomics of a Bacterivorous Green Alga Reveals Evolutionary Causalities and Consequences of Phago-Mixotrophic Mode of Nutrition.</title>
        <authorList>
            <person name="Burns J.A."/>
            <person name="Paasch A."/>
            <person name="Narechania A."/>
            <person name="Kim E."/>
        </authorList>
    </citation>
    <scope>NUCLEOTIDE SEQUENCE [LARGE SCALE GENOMIC DNA]</scope>
    <source>
        <strain evidence="3 4">PLY_AMNH</strain>
    </source>
</reference>
<keyword evidence="4" id="KW-1185">Reference proteome</keyword>
<dbReference type="InterPro" id="IPR000340">
    <property type="entry name" value="Dual-sp_phosphatase_cat-dom"/>
</dbReference>
<protein>
    <recommendedName>
        <fullName evidence="2">Tyrosine specific protein phosphatases domain-containing protein</fullName>
    </recommendedName>
</protein>
<dbReference type="EMBL" id="LGRX02026353">
    <property type="protein sequence ID" value="KAK3250986.1"/>
    <property type="molecule type" value="Genomic_DNA"/>
</dbReference>
<dbReference type="Proteomes" id="UP001190700">
    <property type="component" value="Unassembled WGS sequence"/>
</dbReference>
<dbReference type="PROSITE" id="PS50056">
    <property type="entry name" value="TYR_PHOSPHATASE_2"/>
    <property type="match status" value="1"/>
</dbReference>
<feature type="domain" description="Tyrosine specific protein phosphatases" evidence="2">
    <location>
        <begin position="312"/>
        <end position="370"/>
    </location>
</feature>
<dbReference type="GO" id="GO:0005983">
    <property type="term" value="P:starch catabolic process"/>
    <property type="evidence" value="ECO:0007669"/>
    <property type="project" value="TreeGrafter"/>
</dbReference>
<dbReference type="GO" id="GO:2001070">
    <property type="term" value="F:starch binding"/>
    <property type="evidence" value="ECO:0007669"/>
    <property type="project" value="TreeGrafter"/>
</dbReference>
<dbReference type="InterPro" id="IPR052832">
    <property type="entry name" value="Starch-Glucan_Phosphatase"/>
</dbReference>